<feature type="chain" id="PRO_5017275686" description="CheR-type methyltransferase domain-containing protein" evidence="1">
    <location>
        <begin position="26"/>
        <end position="1685"/>
    </location>
</feature>
<dbReference type="PROSITE" id="PS50123">
    <property type="entry name" value="CHER"/>
    <property type="match status" value="1"/>
</dbReference>
<comment type="caution">
    <text evidence="3">The sequence shown here is derived from an EMBL/GenBank/DDBJ whole genome shotgun (WGS) entry which is preliminary data.</text>
</comment>
<dbReference type="Gene3D" id="3.40.50.150">
    <property type="entry name" value="Vaccinia Virus protein VP39"/>
    <property type="match status" value="1"/>
</dbReference>
<dbReference type="InterPro" id="IPR029063">
    <property type="entry name" value="SAM-dependent_MTases_sf"/>
</dbReference>
<evidence type="ECO:0000259" key="2">
    <source>
        <dbReference type="PROSITE" id="PS50123"/>
    </source>
</evidence>
<feature type="domain" description="CheR-type methyltransferase" evidence="2">
    <location>
        <begin position="1388"/>
        <end position="1572"/>
    </location>
</feature>
<protein>
    <recommendedName>
        <fullName evidence="2">CheR-type methyltransferase domain-containing protein</fullName>
    </recommendedName>
</protein>
<organism evidence="3 4">
    <name type="scientific">Candidatus Auribacter fodinae</name>
    <dbReference type="NCBI Taxonomy" id="2093366"/>
    <lineage>
        <taxon>Bacteria</taxon>
        <taxon>Pseudomonadati</taxon>
        <taxon>Candidatus Auribacterota</taxon>
        <taxon>Candidatus Auribacteria</taxon>
        <taxon>Candidatus Auribacterales</taxon>
        <taxon>Candidatus Auribacteraceae</taxon>
        <taxon>Candidatus Auribacter</taxon>
    </lineage>
</organism>
<reference evidence="3 4" key="1">
    <citation type="journal article" date="2017" name="ISME J.">
        <title>Energy and carbon metabolisms in a deep terrestrial subsurface fluid microbial community.</title>
        <authorList>
            <person name="Momper L."/>
            <person name="Jungbluth S.P."/>
            <person name="Lee M.D."/>
            <person name="Amend J.P."/>
        </authorList>
    </citation>
    <scope>NUCLEOTIDE SEQUENCE [LARGE SCALE GENOMIC DNA]</scope>
    <source>
        <strain evidence="3">SURF_26</strain>
    </source>
</reference>
<dbReference type="GO" id="GO:0008757">
    <property type="term" value="F:S-adenosylmethionine-dependent methyltransferase activity"/>
    <property type="evidence" value="ECO:0007669"/>
    <property type="project" value="InterPro"/>
</dbReference>
<dbReference type="InterPro" id="IPR000780">
    <property type="entry name" value="CheR_MeTrfase"/>
</dbReference>
<proteinExistence type="predicted"/>
<dbReference type="EMBL" id="QZJZ01000085">
    <property type="protein sequence ID" value="RJP57180.1"/>
    <property type="molecule type" value="Genomic_DNA"/>
</dbReference>
<keyword evidence="1" id="KW-0732">Signal</keyword>
<evidence type="ECO:0000313" key="4">
    <source>
        <dbReference type="Proteomes" id="UP000266426"/>
    </source>
</evidence>
<evidence type="ECO:0000256" key="1">
    <source>
        <dbReference type="SAM" id="SignalP"/>
    </source>
</evidence>
<name>A0A3A4QT84_9BACT</name>
<evidence type="ECO:0000313" key="3">
    <source>
        <dbReference type="EMBL" id="RJP57180.1"/>
    </source>
</evidence>
<gene>
    <name evidence="3" type="ORF">C4541_10820</name>
</gene>
<sequence length="1685" mass="188413">MEKKYMRIRSIRFLFLIILMSGSGAFLCAAEHSDSLRDGARKAGVSLSLAAQGDGSGTLFYIEDAHCDYPAQKEIARVLSFLIDGGYSSTVAVEGSQGRIFTHLFSSFPVDATRNRMAENMLRTGIISGEEYLSISRGKPLTIVGVDDERAYRQNIDAFRVYYDNADNLARALDMVDDIVDAVRASYPHRELAGLLSLRDEYSSGTVDFLTLINTALSFAGANRTFSEYPELASAYDLLSRQDQINRTVVDAEIQKLVARINTEALFDTAGKVRSLYRDYLSGAVSAAEMYAGLAACAHEAGINLTDAHPVIAELGDIVARLDTIPHEAINKQLRSFCDTVSEQLVRSDEDKCLVVLSDQAQAIRQMCTLRISREEYARYTEENTDLIESFRENLSRLSSVLPDARDEQVIRRMHENACAFYRLAAGRDQALFVNTQKLISSEPSQGVVLIAGGFHTPDIIERCSKQGITCYVIRPERVGDSSFIRYASVLLRDTAQSDMFSAGGLINTYLRASSFFADKSFDNFQDVSNFRDTFILTAIADALPEFNSQDLQAIVRQWRSAYLRVVGDSVGTDTSDYQMAQALFDAVVTDLFDSKNILIDKDNNELFVYSHARIVRISRDENGAPRIEVMPDTFESLSRAKMLDLNKNILFLLNSRVFISAWTIADSRSEHYRHGDAHYSIKYIEALNARGIAPVVILPDDENGYNETLRKYKPYLNDKVHNFSFAVYDSESGAYIETDHNITPLAQIDTVSGKKPVILQLFTSFDTESDARLRIISERLSSGTEQVAAPVVIRIPAAGAVPSTIDDVPIVDLYMTPVELGSEVQNSVQSGFVADKELMDVAGMFRKHGRQKVRSEILNEIDEELAGKELKPLLGRIPGFHSDTFSNLHWSFRYLTEQTDSELASFMRAALQYPEPQVIFTFLGESEQDTRHRRFLSGQANYIDIRYPDATVADKNSAILVVNLPPVDSMLFKALMAGSDAAVVSGENSLSEGLLLNKMGIGPTLLFKPAMSMHWALMESVLKSGNGLFLHDGLKAYADITDTPDSNMLDDFEPMAELSDMEWFMYSAMYDPNTSAVMRGAMAQGVYEMNGLNTLTAMIEQIDSGVPLSVVRYGADMSLRHMAENITQEFMLNDHYSLTDPTHQKLFVQSAVRRQVRTVILDFMMRDTDVHVIERLISNLQKELYSVFRGKLESVGVQGAAYRAEVFRSTLHDAVSSFEILPGGHLFSPEIVNGSLMYRHDFIDRKVFAPRGSDAEPEPQYEYVSSSAKDRLARDFRDAEIVRELLAPMYVGSPFDYFNTELMPPTFMKTKQYIGEMKRHIAFAALDYVRQIAARHAEVLRADYGVASVETLYEYLQAVVRHEKPQDSPVLSDYIALSALIGADPGTGTTNFFRDYENWQAQLENYISDIIAQKTARNDLSLSIRSVGSAIGKEAYSIAAFVEQALLKYALLNVAGDIEDLYERMKLAQQWVDKWDVNVYAFDNSFVRLATAREGMYLSDGEVARITGSRPELLKMFGKKYPGNGYFPIYSVNNRLKRWMVPVYIDLNSDLSPLERYKGEITFSMNVLRYLRDAGPVIKALKETTNPEYKGFVAYNDGFNDPPEKHGVFADQPLVLPPVIMPDAQSLATLTSALGVTTLRGLSSKLGLTDSQLGKLSRGADSDRPSASKIEEYNRTRQAVDSML</sequence>
<dbReference type="SUPFAM" id="SSF53335">
    <property type="entry name" value="S-adenosyl-L-methionine-dependent methyltransferases"/>
    <property type="match status" value="1"/>
</dbReference>
<feature type="signal peptide" evidence="1">
    <location>
        <begin position="1"/>
        <end position="25"/>
    </location>
</feature>
<accession>A0A3A4QT84</accession>
<dbReference type="Proteomes" id="UP000266426">
    <property type="component" value="Unassembled WGS sequence"/>
</dbReference>